<evidence type="ECO:0000256" key="5">
    <source>
        <dbReference type="ARBA" id="ARBA00022491"/>
    </source>
</evidence>
<keyword evidence="7" id="KW-0804">Transcription</keyword>
<dbReference type="InterPro" id="IPR013734">
    <property type="entry name" value="TF_Nrm1/Whi5"/>
</dbReference>
<dbReference type="VEuPathDB" id="FungiDB:AB675_11820"/>
<keyword evidence="4" id="KW-0963">Cytoplasm</keyword>
<dbReference type="EMBL" id="LFJN01000028">
    <property type="protein sequence ID" value="KPI36771.1"/>
    <property type="molecule type" value="Genomic_DNA"/>
</dbReference>
<evidence type="ECO:0000256" key="8">
    <source>
        <dbReference type="ARBA" id="ARBA00023242"/>
    </source>
</evidence>
<evidence type="ECO:0000256" key="7">
    <source>
        <dbReference type="ARBA" id="ARBA00023163"/>
    </source>
</evidence>
<evidence type="ECO:0000256" key="3">
    <source>
        <dbReference type="ARBA" id="ARBA00006922"/>
    </source>
</evidence>
<reference evidence="10 11" key="1">
    <citation type="submission" date="2015-06" db="EMBL/GenBank/DDBJ databases">
        <title>Draft genome of the ant-associated black yeast Phialophora attae CBS 131958.</title>
        <authorList>
            <person name="Moreno L.F."/>
            <person name="Stielow B.J."/>
            <person name="de Hoog S."/>
            <person name="Vicente V.A."/>
            <person name="Weiss V.A."/>
            <person name="de Vries M."/>
            <person name="Cruz L.M."/>
            <person name="Souza E.M."/>
        </authorList>
    </citation>
    <scope>NUCLEOTIDE SEQUENCE [LARGE SCALE GENOMIC DNA]</scope>
    <source>
        <strain evidence="10 11">CBS 131958</strain>
    </source>
</reference>
<sequence length="298" mass="33088">MPLLDSPTRRVLGDKPTNTPIYKQSLTKPTKDSHVSHQNQQRQSQSVKAGLKRSIEEVEDAERVDSDDSQRSTGTQILSFLNDADEDSSADNAASMLVRQSQQEAAPVETTFEIIEEAELSQHTRESLSAVPMPQNASQPTGLRPLLLPSLSQLSAGMSSFVDFDQSQQDDLKPLPATEESAIQQPPETEQPEEESIAKKAAAQLRTRLQLAMYKVTTNQTTVPFSRLKSPTSARRTHFNHDDEDDEDYPMSSSPMPSSSPAAPQRPSPETRIHIRRVQAAMQAKRPVRDLATYTCHQ</sequence>
<keyword evidence="5" id="KW-0678">Repressor</keyword>
<protein>
    <submittedName>
        <fullName evidence="10">Uncharacterized protein</fullName>
    </submittedName>
</protein>
<feature type="region of interest" description="Disordered" evidence="9">
    <location>
        <begin position="123"/>
        <end position="144"/>
    </location>
</feature>
<evidence type="ECO:0000256" key="9">
    <source>
        <dbReference type="SAM" id="MobiDB-lite"/>
    </source>
</evidence>
<feature type="compositionally biased region" description="Polar residues" evidence="9">
    <location>
        <begin position="225"/>
        <end position="234"/>
    </location>
</feature>
<evidence type="ECO:0000256" key="6">
    <source>
        <dbReference type="ARBA" id="ARBA00023015"/>
    </source>
</evidence>
<feature type="compositionally biased region" description="Basic and acidic residues" evidence="9">
    <location>
        <begin position="53"/>
        <end position="70"/>
    </location>
</feature>
<dbReference type="GO" id="GO:0005634">
    <property type="term" value="C:nucleus"/>
    <property type="evidence" value="ECO:0007669"/>
    <property type="project" value="UniProtKB-SubCell"/>
</dbReference>
<keyword evidence="6" id="KW-0805">Transcription regulation</keyword>
<feature type="compositionally biased region" description="Low complexity" evidence="9">
    <location>
        <begin position="250"/>
        <end position="265"/>
    </location>
</feature>
<evidence type="ECO:0000256" key="2">
    <source>
        <dbReference type="ARBA" id="ARBA00004496"/>
    </source>
</evidence>
<name>A0A0N0NJA9_9EURO</name>
<feature type="region of interest" description="Disordered" evidence="9">
    <location>
        <begin position="225"/>
        <end position="273"/>
    </location>
</feature>
<dbReference type="Pfam" id="PF08528">
    <property type="entry name" value="Whi5"/>
    <property type="match status" value="1"/>
</dbReference>
<feature type="compositionally biased region" description="Polar residues" evidence="9">
    <location>
        <begin position="16"/>
        <end position="28"/>
    </location>
</feature>
<dbReference type="GeneID" id="28732580"/>
<feature type="region of interest" description="Disordered" evidence="9">
    <location>
        <begin position="1"/>
        <end position="106"/>
    </location>
</feature>
<evidence type="ECO:0000256" key="4">
    <source>
        <dbReference type="ARBA" id="ARBA00022490"/>
    </source>
</evidence>
<gene>
    <name evidence="10" type="ORF">AB675_11820</name>
</gene>
<dbReference type="Proteomes" id="UP000038010">
    <property type="component" value="Unassembled WGS sequence"/>
</dbReference>
<evidence type="ECO:0000256" key="1">
    <source>
        <dbReference type="ARBA" id="ARBA00004123"/>
    </source>
</evidence>
<accession>A0A0N0NJA9</accession>
<dbReference type="GO" id="GO:0005737">
    <property type="term" value="C:cytoplasm"/>
    <property type="evidence" value="ECO:0007669"/>
    <property type="project" value="UniProtKB-SubCell"/>
</dbReference>
<dbReference type="STRING" id="1664694.A0A0N0NJA9"/>
<dbReference type="AlphaFoldDB" id="A0A0N0NJA9"/>
<evidence type="ECO:0000313" key="10">
    <source>
        <dbReference type="EMBL" id="KPI36771.1"/>
    </source>
</evidence>
<comment type="similarity">
    <text evidence="3">Belongs to the WHI5/NRM1 family.</text>
</comment>
<dbReference type="RefSeq" id="XP_017996734.1">
    <property type="nucleotide sequence ID" value="XM_018140699.1"/>
</dbReference>
<organism evidence="10 11">
    <name type="scientific">Cyphellophora attinorum</name>
    <dbReference type="NCBI Taxonomy" id="1664694"/>
    <lineage>
        <taxon>Eukaryota</taxon>
        <taxon>Fungi</taxon>
        <taxon>Dikarya</taxon>
        <taxon>Ascomycota</taxon>
        <taxon>Pezizomycotina</taxon>
        <taxon>Eurotiomycetes</taxon>
        <taxon>Chaetothyriomycetidae</taxon>
        <taxon>Chaetothyriales</taxon>
        <taxon>Cyphellophoraceae</taxon>
        <taxon>Cyphellophora</taxon>
    </lineage>
</organism>
<feature type="region of interest" description="Disordered" evidence="9">
    <location>
        <begin position="180"/>
        <end position="199"/>
    </location>
</feature>
<comment type="subcellular location">
    <subcellularLocation>
        <location evidence="2">Cytoplasm</location>
    </subcellularLocation>
    <subcellularLocation>
        <location evidence="1">Nucleus</location>
    </subcellularLocation>
</comment>
<comment type="caution">
    <text evidence="10">The sequence shown here is derived from an EMBL/GenBank/DDBJ whole genome shotgun (WGS) entry which is preliminary data.</text>
</comment>
<feature type="compositionally biased region" description="Polar residues" evidence="9">
    <location>
        <begin position="36"/>
        <end position="47"/>
    </location>
</feature>
<keyword evidence="8" id="KW-0539">Nucleus</keyword>
<keyword evidence="11" id="KW-1185">Reference proteome</keyword>
<dbReference type="OrthoDB" id="5345625at2759"/>
<proteinExistence type="inferred from homology"/>
<evidence type="ECO:0000313" key="11">
    <source>
        <dbReference type="Proteomes" id="UP000038010"/>
    </source>
</evidence>